<dbReference type="Gene3D" id="3.40.50.2300">
    <property type="match status" value="1"/>
</dbReference>
<dbReference type="PROSITE" id="PS50110">
    <property type="entry name" value="RESPONSE_REGULATORY"/>
    <property type="match status" value="1"/>
</dbReference>
<dbReference type="GO" id="GO:0000976">
    <property type="term" value="F:transcription cis-regulatory region binding"/>
    <property type="evidence" value="ECO:0007669"/>
    <property type="project" value="TreeGrafter"/>
</dbReference>
<dbReference type="SMART" id="SM00448">
    <property type="entry name" value="REC"/>
    <property type="match status" value="1"/>
</dbReference>
<organism evidence="6 7">
    <name type="scientific">Psychroflexus torquis (strain ATCC 700755 / CIP 106069 / ACAM 623)</name>
    <dbReference type="NCBI Taxonomy" id="313595"/>
    <lineage>
        <taxon>Bacteria</taxon>
        <taxon>Pseudomonadati</taxon>
        <taxon>Bacteroidota</taxon>
        <taxon>Flavobacteriia</taxon>
        <taxon>Flavobacteriales</taxon>
        <taxon>Flavobacteriaceae</taxon>
        <taxon>Psychroflexus</taxon>
    </lineage>
</organism>
<dbReference type="EMBL" id="CP003879">
    <property type="protein sequence ID" value="AFU70309.1"/>
    <property type="molecule type" value="Genomic_DNA"/>
</dbReference>
<dbReference type="GO" id="GO:0032993">
    <property type="term" value="C:protein-DNA complex"/>
    <property type="evidence" value="ECO:0007669"/>
    <property type="project" value="TreeGrafter"/>
</dbReference>
<dbReference type="KEGG" id="ptq:P700755_003721"/>
<dbReference type="PANTHER" id="PTHR48111:SF40">
    <property type="entry name" value="PHOSPHATE REGULON TRANSCRIPTIONAL REGULATORY PROTEIN PHOB"/>
    <property type="match status" value="1"/>
</dbReference>
<dbReference type="Pfam" id="PF00072">
    <property type="entry name" value="Response_reg"/>
    <property type="match status" value="1"/>
</dbReference>
<evidence type="ECO:0000256" key="4">
    <source>
        <dbReference type="PROSITE-ProRule" id="PRU00169"/>
    </source>
</evidence>
<sequence length="267" mass="31258">MKAHILIVEDQSALYERLRRALVKQNFTVDKYTKTFDEAILRIKENTPDIVLLDIDLQGIKDGIDLGKVLHSQYKIPFIYVTDLEDDFTFAKGLHTNHEQFIVKTKPRLNIEEVTRAIHTVLHKKQNNLFTTEKDALIGLVGYLDEVKEYGRGAVTKVPVPYKKIAFFTVTPYLNEDEELEDLRVNYLWFKTLDKEYYFLKSSLKELLKHIPPYFVRINESYIVNISPEILEGRINGSRISIMGQELRIKRTYAKAFEKRLVSLYHS</sequence>
<keyword evidence="1 4" id="KW-0597">Phosphoprotein</keyword>
<dbReference type="HOGENOM" id="CLU_000445_14_1_10"/>
<evidence type="ECO:0000313" key="7">
    <source>
        <dbReference type="Proteomes" id="UP000008514"/>
    </source>
</evidence>
<dbReference type="PANTHER" id="PTHR48111">
    <property type="entry name" value="REGULATOR OF RPOS"/>
    <property type="match status" value="1"/>
</dbReference>
<accession>K4IIW5</accession>
<dbReference type="STRING" id="313595.P700755_003721"/>
<dbReference type="Gene3D" id="2.40.50.1020">
    <property type="entry name" value="LytTr DNA-binding domain"/>
    <property type="match status" value="1"/>
</dbReference>
<keyword evidence="7" id="KW-1185">Reference proteome</keyword>
<dbReference type="Pfam" id="PF04397">
    <property type="entry name" value="LytTR"/>
    <property type="match status" value="1"/>
</dbReference>
<dbReference type="GO" id="GO:0006355">
    <property type="term" value="P:regulation of DNA-templated transcription"/>
    <property type="evidence" value="ECO:0007669"/>
    <property type="project" value="TreeGrafter"/>
</dbReference>
<gene>
    <name evidence="6" type="ordered locus">P700755_003721</name>
</gene>
<evidence type="ECO:0000256" key="2">
    <source>
        <dbReference type="ARBA" id="ARBA00023012"/>
    </source>
</evidence>
<dbReference type="Proteomes" id="UP000008514">
    <property type="component" value="Chromosome"/>
</dbReference>
<dbReference type="SUPFAM" id="SSF52172">
    <property type="entry name" value="CheY-like"/>
    <property type="match status" value="1"/>
</dbReference>
<keyword evidence="3" id="KW-0238">DNA-binding</keyword>
<keyword evidence="2" id="KW-0902">Two-component regulatory system</keyword>
<dbReference type="GO" id="GO:0005829">
    <property type="term" value="C:cytosol"/>
    <property type="evidence" value="ECO:0007669"/>
    <property type="project" value="TreeGrafter"/>
</dbReference>
<dbReference type="RefSeq" id="WP_015025852.1">
    <property type="nucleotide sequence ID" value="NC_018721.1"/>
</dbReference>
<dbReference type="InterPro" id="IPR011006">
    <property type="entry name" value="CheY-like_superfamily"/>
</dbReference>
<evidence type="ECO:0000256" key="1">
    <source>
        <dbReference type="ARBA" id="ARBA00022553"/>
    </source>
</evidence>
<dbReference type="InterPro" id="IPR007492">
    <property type="entry name" value="LytTR_DNA-bd_dom"/>
</dbReference>
<name>K4IIW5_PSYTT</name>
<dbReference type="InterPro" id="IPR039420">
    <property type="entry name" value="WalR-like"/>
</dbReference>
<proteinExistence type="predicted"/>
<evidence type="ECO:0000259" key="5">
    <source>
        <dbReference type="PROSITE" id="PS50110"/>
    </source>
</evidence>
<reference evidence="6" key="2">
    <citation type="submission" date="2012-09" db="EMBL/GenBank/DDBJ databases">
        <title>The complete sequence of Psychroflexus torquis an extreme psychrophile from sea-ice that is stimulated by light.</title>
        <authorList>
            <person name="Feng S."/>
            <person name="Powell S.M."/>
            <person name="Bowman J.P."/>
        </authorList>
    </citation>
    <scope>NUCLEOTIDE SEQUENCE [LARGE SCALE GENOMIC DNA]</scope>
    <source>
        <strain evidence="6">ATCC 700755</strain>
    </source>
</reference>
<protein>
    <submittedName>
        <fullName evidence="6">Two component response regulator, LytT superfamily</fullName>
    </submittedName>
</protein>
<dbReference type="AlphaFoldDB" id="K4IIW5"/>
<feature type="modified residue" description="4-aspartylphosphate" evidence="4">
    <location>
        <position position="54"/>
    </location>
</feature>
<evidence type="ECO:0000313" key="6">
    <source>
        <dbReference type="EMBL" id="AFU70309.1"/>
    </source>
</evidence>
<evidence type="ECO:0000256" key="3">
    <source>
        <dbReference type="ARBA" id="ARBA00023125"/>
    </source>
</evidence>
<dbReference type="eggNOG" id="COG0745">
    <property type="taxonomic scope" value="Bacteria"/>
</dbReference>
<dbReference type="OrthoDB" id="2962330at2"/>
<reference evidence="6" key="1">
    <citation type="submission" date="2006-03" db="EMBL/GenBank/DDBJ databases">
        <authorList>
            <person name="Bowman J."/>
            <person name="Ferriera S."/>
            <person name="Johnson J."/>
            <person name="Kravitz S."/>
            <person name="Halpern A."/>
            <person name="Remington K."/>
            <person name="Beeson K."/>
            <person name="Tran B."/>
            <person name="Rogers Y.-H."/>
            <person name="Friedman R."/>
            <person name="Venter J.C."/>
        </authorList>
    </citation>
    <scope>NUCLEOTIDE SEQUENCE [LARGE SCALE GENOMIC DNA]</scope>
    <source>
        <strain evidence="6">ATCC 700755</strain>
    </source>
</reference>
<dbReference type="InterPro" id="IPR001789">
    <property type="entry name" value="Sig_transdc_resp-reg_receiver"/>
</dbReference>
<feature type="domain" description="Response regulatory" evidence="5">
    <location>
        <begin position="4"/>
        <end position="119"/>
    </location>
</feature>
<dbReference type="GO" id="GO:0000156">
    <property type="term" value="F:phosphorelay response regulator activity"/>
    <property type="evidence" value="ECO:0007669"/>
    <property type="project" value="TreeGrafter"/>
</dbReference>